<comment type="catalytic activity">
    <reaction evidence="7">
        <text>L-threonyl-[protein] + ATP = O-phospho-L-threonyl-[protein] + ADP + H(+)</text>
        <dbReference type="Rhea" id="RHEA:46608"/>
        <dbReference type="Rhea" id="RHEA-COMP:11060"/>
        <dbReference type="Rhea" id="RHEA-COMP:11605"/>
        <dbReference type="ChEBI" id="CHEBI:15378"/>
        <dbReference type="ChEBI" id="CHEBI:30013"/>
        <dbReference type="ChEBI" id="CHEBI:30616"/>
        <dbReference type="ChEBI" id="CHEBI:61977"/>
        <dbReference type="ChEBI" id="CHEBI:456216"/>
        <dbReference type="EC" id="2.7.11.1"/>
    </reaction>
</comment>
<dbReference type="CDD" id="cd00180">
    <property type="entry name" value="PKc"/>
    <property type="match status" value="1"/>
</dbReference>
<dbReference type="PANTHER" id="PTHR43671">
    <property type="entry name" value="SERINE/THREONINE-PROTEIN KINASE NEK"/>
    <property type="match status" value="1"/>
</dbReference>
<dbReference type="InterPro" id="IPR050660">
    <property type="entry name" value="NEK_Ser/Thr_kinase"/>
</dbReference>
<evidence type="ECO:0000256" key="7">
    <source>
        <dbReference type="ARBA" id="ARBA00047899"/>
    </source>
</evidence>
<sequence length="895" mass="104485">MESNKRLWILPPIKVKPMLPSKQADSEPSLSETKTSMLKSSSILNRKLIIKLNSFNFVNDSLLKENAFKSHLGKVYPSIYSSSFNLPGSSRPVSNSLIYRFKDLKLGRFKRPVPMSKHSLLVEADNGKRYMFKLIDFMTDDYQKYSEMFRKLNHVSLTSINELVFGKKISYIISEYSDISLENFKLLNEHKFSFIDLFRQCLKACGFLHEHEILHANLKPSNVLLDRHGQVKLADFGYLNMSTNVVSFLLRLINDPVNRLYIPRETYHDFKYNKKSDLYALAAVFYHVITQEVFSFSQNSGPDRLCMIKNRSFRLVVKCMLAIIDHQRPDIDQILDFIDFEHEHTLLDTFSDKSSLVWYVDQKFVLKKFRTTSIQLKENLIKLDNLKHINLISLSKVINLSENFLCLRIYEQDYINLELKLKLSSLRESTLVKKWLTQILNGLNFLDQQALRHGNLNTNNILINLKTDLIKLSDFGYLHCLKEAELCDIFDLGKVLYKCVCLEDFDSEESVVSQRFKFANFSENLKSNVLNMLSPNRDLRPDLKTLTNNLINKILLKFQLNSSKMLTLLAKCESLMCTGCSLYAVGSTRKNFAESTSCYKIKLDKLTIENLDLNLSMVKKVRCKCEAVSRGQVQSPKLFCQIDLNYILGCNSDYFYLINEQFMCIRLMCIMELLESSKDQTHSSLVNRAHLRLCSQAMTYDRKHLKLYLLVTVHRKYFFMNIFNCELKKDSKDVKFELEVFKTLHINILDTSKSERKKVALNDKLVFVSDDWFIRIFDKNDFKYLFTVNSDPKYNQFVEQSVYFGSFRSDVFESDMHCVRKIEDIDVDSKGYLYVAFESLIKCYDQNGQFLWKFKFSKNVLNGKIKNICFSLTDLLFISICDSKNENLSKLLVFE</sequence>
<accession>A0A3M7QNT7</accession>
<evidence type="ECO:0000256" key="3">
    <source>
        <dbReference type="ARBA" id="ARBA00022679"/>
    </source>
</evidence>
<feature type="domain" description="Protein kinase" evidence="9">
    <location>
        <begin position="340"/>
        <end position="555"/>
    </location>
</feature>
<comment type="caution">
    <text evidence="10">The sequence shown here is derived from an EMBL/GenBank/DDBJ whole genome shotgun (WGS) entry which is preliminary data.</text>
</comment>
<evidence type="ECO:0000256" key="2">
    <source>
        <dbReference type="ARBA" id="ARBA00022527"/>
    </source>
</evidence>
<evidence type="ECO:0000256" key="4">
    <source>
        <dbReference type="ARBA" id="ARBA00022741"/>
    </source>
</evidence>
<dbReference type="InterPro" id="IPR000719">
    <property type="entry name" value="Prot_kinase_dom"/>
</dbReference>
<keyword evidence="4" id="KW-0547">Nucleotide-binding</keyword>
<evidence type="ECO:0000313" key="10">
    <source>
        <dbReference type="EMBL" id="RNA13066.1"/>
    </source>
</evidence>
<comment type="catalytic activity">
    <reaction evidence="8">
        <text>L-seryl-[protein] + ATP = O-phospho-L-seryl-[protein] + ADP + H(+)</text>
        <dbReference type="Rhea" id="RHEA:17989"/>
        <dbReference type="Rhea" id="RHEA-COMP:9863"/>
        <dbReference type="Rhea" id="RHEA-COMP:11604"/>
        <dbReference type="ChEBI" id="CHEBI:15378"/>
        <dbReference type="ChEBI" id="CHEBI:29999"/>
        <dbReference type="ChEBI" id="CHEBI:30616"/>
        <dbReference type="ChEBI" id="CHEBI:83421"/>
        <dbReference type="ChEBI" id="CHEBI:456216"/>
        <dbReference type="EC" id="2.7.11.1"/>
    </reaction>
</comment>
<dbReference type="EMBL" id="REGN01005515">
    <property type="protein sequence ID" value="RNA13066.1"/>
    <property type="molecule type" value="Genomic_DNA"/>
</dbReference>
<keyword evidence="3" id="KW-0808">Transferase</keyword>
<dbReference type="Pfam" id="PF00069">
    <property type="entry name" value="Pkinase"/>
    <property type="match status" value="2"/>
</dbReference>
<keyword evidence="5 10" id="KW-0418">Kinase</keyword>
<keyword evidence="6" id="KW-0067">ATP-binding</keyword>
<dbReference type="PROSITE" id="PS50011">
    <property type="entry name" value="PROTEIN_KINASE_DOM"/>
    <property type="match status" value="2"/>
</dbReference>
<dbReference type="AlphaFoldDB" id="A0A3M7QNT7"/>
<evidence type="ECO:0000256" key="6">
    <source>
        <dbReference type="ARBA" id="ARBA00022840"/>
    </source>
</evidence>
<dbReference type="GO" id="GO:0005524">
    <property type="term" value="F:ATP binding"/>
    <property type="evidence" value="ECO:0007669"/>
    <property type="project" value="UniProtKB-KW"/>
</dbReference>
<dbReference type="GO" id="GO:0004674">
    <property type="term" value="F:protein serine/threonine kinase activity"/>
    <property type="evidence" value="ECO:0007669"/>
    <property type="project" value="UniProtKB-KW"/>
</dbReference>
<evidence type="ECO:0000256" key="8">
    <source>
        <dbReference type="ARBA" id="ARBA00048679"/>
    </source>
</evidence>
<evidence type="ECO:0000259" key="9">
    <source>
        <dbReference type="PROSITE" id="PS50011"/>
    </source>
</evidence>
<protein>
    <recommendedName>
        <fullName evidence="1">non-specific serine/threonine protein kinase</fullName>
        <ecNumber evidence="1">2.7.11.1</ecNumber>
    </recommendedName>
</protein>
<keyword evidence="2" id="KW-0723">Serine/threonine-protein kinase</keyword>
<reference evidence="10 11" key="1">
    <citation type="journal article" date="2018" name="Sci. Rep.">
        <title>Genomic signatures of local adaptation to the degree of environmental predictability in rotifers.</title>
        <authorList>
            <person name="Franch-Gras L."/>
            <person name="Hahn C."/>
            <person name="Garcia-Roger E.M."/>
            <person name="Carmona M.J."/>
            <person name="Serra M."/>
            <person name="Gomez A."/>
        </authorList>
    </citation>
    <scope>NUCLEOTIDE SEQUENCE [LARGE SCALE GENOMIC DNA]</scope>
    <source>
        <strain evidence="10">HYR1</strain>
    </source>
</reference>
<dbReference type="PANTHER" id="PTHR43671:SF98">
    <property type="entry name" value="SERINE_THREONINE-PROTEIN KINASE NEK11"/>
    <property type="match status" value="1"/>
</dbReference>
<evidence type="ECO:0000256" key="5">
    <source>
        <dbReference type="ARBA" id="ARBA00022777"/>
    </source>
</evidence>
<dbReference type="Gene3D" id="1.10.510.10">
    <property type="entry name" value="Transferase(Phosphotransferase) domain 1"/>
    <property type="match status" value="2"/>
</dbReference>
<dbReference type="SUPFAM" id="SSF56112">
    <property type="entry name" value="Protein kinase-like (PK-like)"/>
    <property type="match status" value="2"/>
</dbReference>
<gene>
    <name evidence="10" type="ORF">BpHYR1_000173</name>
</gene>
<dbReference type="Proteomes" id="UP000276133">
    <property type="component" value="Unassembled WGS sequence"/>
</dbReference>
<feature type="domain" description="Protein kinase" evidence="9">
    <location>
        <begin position="98"/>
        <end position="347"/>
    </location>
</feature>
<proteinExistence type="predicted"/>
<evidence type="ECO:0000256" key="1">
    <source>
        <dbReference type="ARBA" id="ARBA00012513"/>
    </source>
</evidence>
<organism evidence="10 11">
    <name type="scientific">Brachionus plicatilis</name>
    <name type="common">Marine rotifer</name>
    <name type="synonym">Brachionus muelleri</name>
    <dbReference type="NCBI Taxonomy" id="10195"/>
    <lineage>
        <taxon>Eukaryota</taxon>
        <taxon>Metazoa</taxon>
        <taxon>Spiralia</taxon>
        <taxon>Gnathifera</taxon>
        <taxon>Rotifera</taxon>
        <taxon>Eurotatoria</taxon>
        <taxon>Monogononta</taxon>
        <taxon>Pseudotrocha</taxon>
        <taxon>Ploima</taxon>
        <taxon>Brachionidae</taxon>
        <taxon>Brachionus</taxon>
    </lineage>
</organism>
<dbReference type="SUPFAM" id="SSF50978">
    <property type="entry name" value="WD40 repeat-like"/>
    <property type="match status" value="1"/>
</dbReference>
<evidence type="ECO:0000313" key="11">
    <source>
        <dbReference type="Proteomes" id="UP000276133"/>
    </source>
</evidence>
<name>A0A3M7QNT7_BRAPC</name>
<dbReference type="STRING" id="10195.A0A3M7QNT7"/>
<dbReference type="InterPro" id="IPR036322">
    <property type="entry name" value="WD40_repeat_dom_sf"/>
</dbReference>
<dbReference type="EC" id="2.7.11.1" evidence="1"/>
<dbReference type="OrthoDB" id="1668230at2759"/>
<keyword evidence="11" id="KW-1185">Reference proteome</keyword>
<dbReference type="InterPro" id="IPR011009">
    <property type="entry name" value="Kinase-like_dom_sf"/>
</dbReference>